<accession>A0A2P2C5R1</accession>
<evidence type="ECO:0000256" key="1">
    <source>
        <dbReference type="SAM" id="Phobius"/>
    </source>
</evidence>
<keyword evidence="1" id="KW-0812">Transmembrane</keyword>
<dbReference type="EMBL" id="CZKA01000035">
    <property type="protein sequence ID" value="CUR57344.1"/>
    <property type="molecule type" value="Genomic_DNA"/>
</dbReference>
<name>A0A2P2C5R1_9ZZZZ</name>
<feature type="transmembrane region" description="Helical" evidence="1">
    <location>
        <begin position="30"/>
        <end position="46"/>
    </location>
</feature>
<sequence length="51" mass="5533">MTNLHIVNILLGLSIVCMAVSVYAGLPNSFILAILCTVFAGANRHYEIAKR</sequence>
<organism evidence="2">
    <name type="scientific">metagenome</name>
    <dbReference type="NCBI Taxonomy" id="256318"/>
    <lineage>
        <taxon>unclassified sequences</taxon>
        <taxon>metagenomes</taxon>
    </lineage>
</organism>
<dbReference type="AlphaFoldDB" id="A0A2P2C5R1"/>
<gene>
    <name evidence="2" type="ORF">NOCA2400009</name>
</gene>
<keyword evidence="1" id="KW-1133">Transmembrane helix</keyword>
<reference evidence="2" key="1">
    <citation type="submission" date="2015-08" db="EMBL/GenBank/DDBJ databases">
        <authorList>
            <person name="Babu N.S."/>
            <person name="Beckwith C.J."/>
            <person name="Beseler K.G."/>
            <person name="Brison A."/>
            <person name="Carone J.V."/>
            <person name="Caskin T.P."/>
            <person name="Diamond M."/>
            <person name="Durham M.E."/>
            <person name="Foxe J.M."/>
            <person name="Go M."/>
            <person name="Henderson B.A."/>
            <person name="Jones I.B."/>
            <person name="McGettigan J.A."/>
            <person name="Micheletti S.J."/>
            <person name="Nasrallah M.E."/>
            <person name="Ortiz D."/>
            <person name="Piller C.R."/>
            <person name="Privatt S.R."/>
            <person name="Schneider S.L."/>
            <person name="Sharp S."/>
            <person name="Smith T.C."/>
            <person name="Stanton J.D."/>
            <person name="Ullery H.E."/>
            <person name="Wilson R.J."/>
            <person name="Serrano M.G."/>
            <person name="Buck G."/>
            <person name="Lee V."/>
            <person name="Wang Y."/>
            <person name="Carvalho R."/>
            <person name="Voegtly L."/>
            <person name="Shi R."/>
            <person name="Duckworth R."/>
            <person name="Johnson A."/>
            <person name="Loviza R."/>
            <person name="Walstead R."/>
            <person name="Shah Z."/>
            <person name="Kiflezghi M."/>
            <person name="Wade K."/>
            <person name="Ball S.L."/>
            <person name="Bradley K.W."/>
            <person name="Asai D.J."/>
            <person name="Bowman C.A."/>
            <person name="Russell D.A."/>
            <person name="Pope W.H."/>
            <person name="Jacobs-Sera D."/>
            <person name="Hendrix R.W."/>
            <person name="Hatfull G.F."/>
        </authorList>
    </citation>
    <scope>NUCLEOTIDE SEQUENCE</scope>
</reference>
<evidence type="ECO:0000313" key="2">
    <source>
        <dbReference type="EMBL" id="CUR57344.1"/>
    </source>
</evidence>
<protein>
    <submittedName>
        <fullName evidence="2">Uncharacterized protein</fullName>
    </submittedName>
</protein>
<proteinExistence type="predicted"/>
<keyword evidence="1" id="KW-0472">Membrane</keyword>